<dbReference type="Proteomes" id="UP001551584">
    <property type="component" value="Unassembled WGS sequence"/>
</dbReference>
<keyword evidence="2" id="KW-1185">Reference proteome</keyword>
<reference evidence="1 2" key="1">
    <citation type="submission" date="2024-06" db="EMBL/GenBank/DDBJ databases">
        <title>The Natural Products Discovery Center: Release of the First 8490 Sequenced Strains for Exploring Actinobacteria Biosynthetic Diversity.</title>
        <authorList>
            <person name="Kalkreuter E."/>
            <person name="Kautsar S.A."/>
            <person name="Yang D."/>
            <person name="Bader C.D."/>
            <person name="Teijaro C.N."/>
            <person name="Fluegel L."/>
            <person name="Davis C.M."/>
            <person name="Simpson J.R."/>
            <person name="Lauterbach L."/>
            <person name="Steele A.D."/>
            <person name="Gui C."/>
            <person name="Meng S."/>
            <person name="Li G."/>
            <person name="Viehrig K."/>
            <person name="Ye F."/>
            <person name="Su P."/>
            <person name="Kiefer A.F."/>
            <person name="Nichols A."/>
            <person name="Cepeda A.J."/>
            <person name="Yan W."/>
            <person name="Fan B."/>
            <person name="Jiang Y."/>
            <person name="Adhikari A."/>
            <person name="Zheng C.-J."/>
            <person name="Schuster L."/>
            <person name="Cowan T.M."/>
            <person name="Smanski M.J."/>
            <person name="Chevrette M.G."/>
            <person name="De Carvalho L.P.S."/>
            <person name="Shen B."/>
        </authorList>
    </citation>
    <scope>NUCLEOTIDE SEQUENCE [LARGE SCALE GENOMIC DNA]</scope>
    <source>
        <strain evidence="1 2">NPDC048117</strain>
    </source>
</reference>
<proteinExistence type="predicted"/>
<protein>
    <recommendedName>
        <fullName evidence="3">C2H2-type domain-containing protein</fullName>
    </recommendedName>
</protein>
<dbReference type="RefSeq" id="WP_166022180.1">
    <property type="nucleotide sequence ID" value="NZ_JBEZNA010000013.1"/>
</dbReference>
<comment type="caution">
    <text evidence="1">The sequence shown here is derived from an EMBL/GenBank/DDBJ whole genome shotgun (WGS) entry which is preliminary data.</text>
</comment>
<evidence type="ECO:0000313" key="1">
    <source>
        <dbReference type="EMBL" id="MEU9577253.1"/>
    </source>
</evidence>
<organism evidence="1 2">
    <name type="scientific">Streptomyces chilikensis</name>
    <dbReference type="NCBI Taxonomy" id="1194079"/>
    <lineage>
        <taxon>Bacteria</taxon>
        <taxon>Bacillati</taxon>
        <taxon>Actinomycetota</taxon>
        <taxon>Actinomycetes</taxon>
        <taxon>Kitasatosporales</taxon>
        <taxon>Streptomycetaceae</taxon>
        <taxon>Streptomyces</taxon>
    </lineage>
</organism>
<evidence type="ECO:0000313" key="2">
    <source>
        <dbReference type="Proteomes" id="UP001551584"/>
    </source>
</evidence>
<gene>
    <name evidence="1" type="ORF">AB0D95_08295</name>
</gene>
<evidence type="ECO:0008006" key="3">
    <source>
        <dbReference type="Google" id="ProtNLM"/>
    </source>
</evidence>
<name>A0ABV3EM36_9ACTN</name>
<sequence>MTTQPPYRAQESYSFACMRCGYGWEQDYEIHHHVHADGSESVTYRADGETVPSPLSRPVCVNCGSHVVRIMQPGRVHVFEELLQGSHRAQPHGHHWWNRPAP</sequence>
<dbReference type="EMBL" id="JBEZNA010000013">
    <property type="protein sequence ID" value="MEU9577253.1"/>
    <property type="molecule type" value="Genomic_DNA"/>
</dbReference>
<accession>A0ABV3EM36</accession>